<dbReference type="Gene3D" id="1.10.287.130">
    <property type="match status" value="1"/>
</dbReference>
<feature type="transmembrane region" description="Helical" evidence="6">
    <location>
        <begin position="92"/>
        <end position="116"/>
    </location>
</feature>
<keyword evidence="6" id="KW-1133">Transmembrane helix</keyword>
<dbReference type="RefSeq" id="WP_345416485.1">
    <property type="nucleotide sequence ID" value="NZ_AP031496.1"/>
</dbReference>
<feature type="transmembrane region" description="Helical" evidence="6">
    <location>
        <begin position="122"/>
        <end position="139"/>
    </location>
</feature>
<dbReference type="PROSITE" id="PS50109">
    <property type="entry name" value="HIS_KIN"/>
    <property type="match status" value="1"/>
</dbReference>
<dbReference type="Pfam" id="PF00072">
    <property type="entry name" value="Response_reg"/>
    <property type="match status" value="1"/>
</dbReference>
<evidence type="ECO:0000259" key="7">
    <source>
        <dbReference type="PROSITE" id="PS50109"/>
    </source>
</evidence>
<dbReference type="InterPro" id="IPR036097">
    <property type="entry name" value="HisK_dim/P_sf"/>
</dbReference>
<keyword evidence="4" id="KW-0902">Two-component regulatory system</keyword>
<dbReference type="SMART" id="SM00448">
    <property type="entry name" value="REC"/>
    <property type="match status" value="1"/>
</dbReference>
<comment type="catalytic activity">
    <reaction evidence="1">
        <text>ATP + protein L-histidine = ADP + protein N-phospho-L-histidine.</text>
        <dbReference type="EC" id="2.7.13.3"/>
    </reaction>
</comment>
<dbReference type="Gene3D" id="3.40.50.2300">
    <property type="match status" value="1"/>
</dbReference>
<feature type="transmembrane region" description="Helical" evidence="6">
    <location>
        <begin position="56"/>
        <end position="80"/>
    </location>
</feature>
<feature type="transmembrane region" description="Helical" evidence="6">
    <location>
        <begin position="170"/>
        <end position="187"/>
    </location>
</feature>
<comment type="caution">
    <text evidence="9">The sequence shown here is derived from an EMBL/GenBank/DDBJ whole genome shotgun (WGS) entry which is preliminary data.</text>
</comment>
<evidence type="ECO:0000313" key="9">
    <source>
        <dbReference type="EMBL" id="GAA4931648.1"/>
    </source>
</evidence>
<gene>
    <name evidence="9" type="ORF">GCM10025791_04800</name>
</gene>
<keyword evidence="3" id="KW-0597">Phosphoprotein</keyword>
<dbReference type="SUPFAM" id="SSF52172">
    <property type="entry name" value="CheY-like"/>
    <property type="match status" value="1"/>
</dbReference>
<keyword evidence="10" id="KW-1185">Reference proteome</keyword>
<evidence type="ECO:0000256" key="2">
    <source>
        <dbReference type="ARBA" id="ARBA00012438"/>
    </source>
</evidence>
<evidence type="ECO:0000256" key="4">
    <source>
        <dbReference type="ARBA" id="ARBA00023012"/>
    </source>
</evidence>
<feature type="domain" description="Histidine kinase" evidence="7">
    <location>
        <begin position="231"/>
        <end position="442"/>
    </location>
</feature>
<evidence type="ECO:0000256" key="6">
    <source>
        <dbReference type="SAM" id="Phobius"/>
    </source>
</evidence>
<dbReference type="Proteomes" id="UP001409585">
    <property type="component" value="Unassembled WGS sequence"/>
</dbReference>
<protein>
    <recommendedName>
        <fullName evidence="2">histidine kinase</fullName>
        <ecNumber evidence="2">2.7.13.3</ecNumber>
    </recommendedName>
</protein>
<evidence type="ECO:0000256" key="3">
    <source>
        <dbReference type="ARBA" id="ARBA00022553"/>
    </source>
</evidence>
<dbReference type="InterPro" id="IPR003661">
    <property type="entry name" value="HisK_dim/P_dom"/>
</dbReference>
<dbReference type="PANTHER" id="PTHR45339:SF1">
    <property type="entry name" value="HYBRID SIGNAL TRANSDUCTION HISTIDINE KINASE J"/>
    <property type="match status" value="1"/>
</dbReference>
<dbReference type="InterPro" id="IPR005467">
    <property type="entry name" value="His_kinase_dom"/>
</dbReference>
<evidence type="ECO:0000256" key="5">
    <source>
        <dbReference type="PROSITE-ProRule" id="PRU00169"/>
    </source>
</evidence>
<sequence>MLKLFTPESKVQKDRNLIRETDYRMAKYNRRGVLLTITVFVITLLLGDFFRTSINLAIGLAGGLFLITLARGYVMFGFDFIYPRGALRWRTLFFVVSLLGSAWWGIIVATITRVLGFSGETYFLWLYSIVFYAGMCAILAPYLRFLTLYLLLGITPIGLASFSLNSAEGYIYGLVLVLLFVMLRLQSKMMNELYWERLEANFQLKQRADTLELEKRDSQAAAQLNHEFLVSLTDEFRGTLNDIVGSLSVLAHDGSINDKQRQLLSIAEKAGERQLQIVSSVIDYSKIKSRKLVIDETVFNLPKLIEDCFNEKEVDAEIHAKEFALNFSDNIPTRVRGDSIRTSQLINALIDQSIGFGHGAELDVAIACEQHGSTELTLNIDITDAGELPAETQQGMTTAQQIAKVSNFTLNMSKHLAVAMGGDVGIAETEKLTFWLELPLTTVSSQPFHRQYENKFHGEFVLIVDVPRKIEQELAEVFQLWGLKTAFLSGKQDFKDFFDQQAELNREFSLALVFSKKDSLTSIPISQKLAEYPAMAEASHVLVVSYLQAESRILALYMNDKEHIQAIQKPVTQDKLYQAFSAAVFERDDDERSHKPRILLIEDNAVDQMVFTNMLDKYDYTLDVTASAESGLKRLEQRDYDLVFLSCHLNGCEDCQDGFNLAQQIRDFNETQEKRVPLLGLTMLKNDVQDRMCFTSGMDDTMAKPIRKDELKKQLDHWLVTKS</sequence>
<organism evidence="9 10">
    <name type="scientific">Halioxenophilus aromaticivorans</name>
    <dbReference type="NCBI Taxonomy" id="1306992"/>
    <lineage>
        <taxon>Bacteria</taxon>
        <taxon>Pseudomonadati</taxon>
        <taxon>Pseudomonadota</taxon>
        <taxon>Gammaproteobacteria</taxon>
        <taxon>Alteromonadales</taxon>
        <taxon>Alteromonadaceae</taxon>
        <taxon>Halioxenophilus</taxon>
    </lineage>
</organism>
<evidence type="ECO:0000256" key="1">
    <source>
        <dbReference type="ARBA" id="ARBA00000085"/>
    </source>
</evidence>
<proteinExistence type="predicted"/>
<dbReference type="AlphaFoldDB" id="A0AAV3TXS6"/>
<dbReference type="InterPro" id="IPR001789">
    <property type="entry name" value="Sig_transdc_resp-reg_receiver"/>
</dbReference>
<dbReference type="SUPFAM" id="SSF55874">
    <property type="entry name" value="ATPase domain of HSP90 chaperone/DNA topoisomerase II/histidine kinase"/>
    <property type="match status" value="1"/>
</dbReference>
<dbReference type="InterPro" id="IPR011006">
    <property type="entry name" value="CheY-like_superfamily"/>
</dbReference>
<dbReference type="SUPFAM" id="SSF47384">
    <property type="entry name" value="Homodimeric domain of signal transducing histidine kinase"/>
    <property type="match status" value="1"/>
</dbReference>
<dbReference type="PANTHER" id="PTHR45339">
    <property type="entry name" value="HYBRID SIGNAL TRANSDUCTION HISTIDINE KINASE J"/>
    <property type="match status" value="1"/>
</dbReference>
<feature type="domain" description="Response regulatory" evidence="8">
    <location>
        <begin position="597"/>
        <end position="719"/>
    </location>
</feature>
<accession>A0AAV3TXS6</accession>
<dbReference type="PROSITE" id="PS50110">
    <property type="entry name" value="RESPONSE_REGULATORY"/>
    <property type="match status" value="1"/>
</dbReference>
<keyword evidence="6" id="KW-0812">Transmembrane</keyword>
<dbReference type="InterPro" id="IPR036890">
    <property type="entry name" value="HATPase_C_sf"/>
</dbReference>
<dbReference type="GO" id="GO:0000155">
    <property type="term" value="F:phosphorelay sensor kinase activity"/>
    <property type="evidence" value="ECO:0007669"/>
    <property type="project" value="InterPro"/>
</dbReference>
<evidence type="ECO:0000259" key="8">
    <source>
        <dbReference type="PROSITE" id="PS50110"/>
    </source>
</evidence>
<dbReference type="Gene3D" id="3.30.565.10">
    <property type="entry name" value="Histidine kinase-like ATPase, C-terminal domain"/>
    <property type="match status" value="1"/>
</dbReference>
<dbReference type="Pfam" id="PF00512">
    <property type="entry name" value="HisKA"/>
    <property type="match status" value="1"/>
</dbReference>
<reference evidence="10" key="1">
    <citation type="journal article" date="2019" name="Int. J. Syst. Evol. Microbiol.">
        <title>The Global Catalogue of Microorganisms (GCM) 10K type strain sequencing project: providing services to taxonomists for standard genome sequencing and annotation.</title>
        <authorList>
            <consortium name="The Broad Institute Genomics Platform"/>
            <consortium name="The Broad Institute Genome Sequencing Center for Infectious Disease"/>
            <person name="Wu L."/>
            <person name="Ma J."/>
        </authorList>
    </citation>
    <scope>NUCLEOTIDE SEQUENCE [LARGE SCALE GENOMIC DNA]</scope>
    <source>
        <strain evidence="10">JCM 19134</strain>
    </source>
</reference>
<dbReference type="CDD" id="cd17546">
    <property type="entry name" value="REC_hyHK_CKI1_RcsC-like"/>
    <property type="match status" value="1"/>
</dbReference>
<dbReference type="EMBL" id="BAABLX010000004">
    <property type="protein sequence ID" value="GAA4931648.1"/>
    <property type="molecule type" value="Genomic_DNA"/>
</dbReference>
<feature type="transmembrane region" description="Helical" evidence="6">
    <location>
        <begin position="32"/>
        <end position="50"/>
    </location>
</feature>
<comment type="caution">
    <text evidence="5">Lacks conserved residue(s) required for the propagation of feature annotation.</text>
</comment>
<keyword evidence="6" id="KW-0472">Membrane</keyword>
<dbReference type="EC" id="2.7.13.3" evidence="2"/>
<evidence type="ECO:0000313" key="10">
    <source>
        <dbReference type="Proteomes" id="UP001409585"/>
    </source>
</evidence>
<name>A0AAV3TXS6_9ALTE</name>